<sequence>MIRLVLFIVVCAFALVVAFGTFVVLYHFQRFRVRQNSHRGRILLFLAGSAVFIWVELSLAPTIPWADILDMIGRNQMSL</sequence>
<proteinExistence type="predicted"/>
<accession>A0A1F5BTY3</accession>
<feature type="transmembrane region" description="Helical" evidence="1">
    <location>
        <begin position="40"/>
        <end position="60"/>
    </location>
</feature>
<dbReference type="AlphaFoldDB" id="A0A1F5BTY3"/>
<keyword evidence="1" id="KW-1133">Transmembrane helix</keyword>
<dbReference type="Proteomes" id="UP000176650">
    <property type="component" value="Unassembled WGS sequence"/>
</dbReference>
<feature type="transmembrane region" description="Helical" evidence="1">
    <location>
        <begin position="6"/>
        <end position="28"/>
    </location>
</feature>
<reference evidence="2 3" key="1">
    <citation type="journal article" date="2016" name="Nat. Commun.">
        <title>Thousands of microbial genomes shed light on interconnected biogeochemical processes in an aquifer system.</title>
        <authorList>
            <person name="Anantharaman K."/>
            <person name="Brown C.T."/>
            <person name="Hug L.A."/>
            <person name="Sharon I."/>
            <person name="Castelle C.J."/>
            <person name="Probst A.J."/>
            <person name="Thomas B.C."/>
            <person name="Singh A."/>
            <person name="Wilkins M.J."/>
            <person name="Karaoz U."/>
            <person name="Brodie E.L."/>
            <person name="Williams K.H."/>
            <person name="Hubbard S.S."/>
            <person name="Banfield J.F."/>
        </authorList>
    </citation>
    <scope>NUCLEOTIDE SEQUENCE [LARGE SCALE GENOMIC DNA]</scope>
</reference>
<comment type="caution">
    <text evidence="2">The sequence shown here is derived from an EMBL/GenBank/DDBJ whole genome shotgun (WGS) entry which is preliminary data.</text>
</comment>
<evidence type="ECO:0000313" key="2">
    <source>
        <dbReference type="EMBL" id="OGD34055.1"/>
    </source>
</evidence>
<protein>
    <recommendedName>
        <fullName evidence="4">DUF5671 domain-containing protein</fullName>
    </recommendedName>
</protein>
<evidence type="ECO:0000313" key="3">
    <source>
        <dbReference type="Proteomes" id="UP000176650"/>
    </source>
</evidence>
<evidence type="ECO:0000256" key="1">
    <source>
        <dbReference type="SAM" id="Phobius"/>
    </source>
</evidence>
<dbReference type="EMBL" id="MEYS01000002">
    <property type="protein sequence ID" value="OGD34055.1"/>
    <property type="molecule type" value="Genomic_DNA"/>
</dbReference>
<evidence type="ECO:0008006" key="4">
    <source>
        <dbReference type="Google" id="ProtNLM"/>
    </source>
</evidence>
<dbReference type="STRING" id="1797298.A2988_01040"/>
<keyword evidence="1" id="KW-0472">Membrane</keyword>
<name>A0A1F5BTY3_9BACT</name>
<keyword evidence="1" id="KW-0812">Transmembrane</keyword>
<gene>
    <name evidence="2" type="ORF">A2988_01040</name>
</gene>
<organism evidence="2 3">
    <name type="scientific">Candidatus Azambacteria bacterium RIFCSPLOWO2_01_FULL_46_25</name>
    <dbReference type="NCBI Taxonomy" id="1797298"/>
    <lineage>
        <taxon>Bacteria</taxon>
        <taxon>Candidatus Azamiibacteriota</taxon>
    </lineage>
</organism>